<evidence type="ECO:0000256" key="1">
    <source>
        <dbReference type="SAM" id="MobiDB-lite"/>
    </source>
</evidence>
<keyword evidence="3" id="KW-1185">Reference proteome</keyword>
<comment type="caution">
    <text evidence="2">The sequence shown here is derived from an EMBL/GenBank/DDBJ whole genome shotgun (WGS) entry which is preliminary data.</text>
</comment>
<feature type="region of interest" description="Disordered" evidence="1">
    <location>
        <begin position="1"/>
        <end position="73"/>
    </location>
</feature>
<name>A0AAW3B0W2_9TRYP</name>
<dbReference type="AlphaFoldDB" id="A0AAW3B0W2"/>
<dbReference type="EMBL" id="JBAMZK010000001">
    <property type="protein sequence ID" value="KAL0515381.1"/>
    <property type="molecule type" value="Genomic_DNA"/>
</dbReference>
<reference evidence="2 3" key="1">
    <citation type="submission" date="2024-02" db="EMBL/GenBank/DDBJ databases">
        <title>FIRST GENOME SEQUENCES OF Leishmania (Viannia) shawi, Leishmania (Viannia) lindenbergi AND Leishmania (Viannia) utingensis.</title>
        <authorList>
            <person name="Resadore F."/>
            <person name="Custodio M.G.F."/>
            <person name="Boite M.C."/>
            <person name="Cupolillo E."/>
            <person name="Ferreira G.E.M."/>
        </authorList>
    </citation>
    <scope>NUCLEOTIDE SEQUENCE [LARGE SCALE GENOMIC DNA]</scope>
    <source>
        <strain evidence="2 3">MHOM/BR/1966/M15733</strain>
    </source>
</reference>
<evidence type="ECO:0000313" key="3">
    <source>
        <dbReference type="Proteomes" id="UP001500131"/>
    </source>
</evidence>
<sequence length="143" mass="14718">MRDERGQFTCPNPPCELSAADVLGAQPEERGGPPPPWWSCGGKPAAGRDAAWGPGRRRTPATAGQGVSCDLSGRATARATSRKPCSGAWMLWLCVRHCGRGEGAGWGLWEPSLTCPRGLRATPNPAAMSEADAAAPGAAGLPG</sequence>
<protein>
    <submittedName>
        <fullName evidence="2">Uncharacterized protein</fullName>
    </submittedName>
</protein>
<organism evidence="2 3">
    <name type="scientific">Leishmania lindenbergi</name>
    <dbReference type="NCBI Taxonomy" id="651832"/>
    <lineage>
        <taxon>Eukaryota</taxon>
        <taxon>Discoba</taxon>
        <taxon>Euglenozoa</taxon>
        <taxon>Kinetoplastea</taxon>
        <taxon>Metakinetoplastina</taxon>
        <taxon>Trypanosomatida</taxon>
        <taxon>Trypanosomatidae</taxon>
        <taxon>Leishmaniinae</taxon>
        <taxon>Leishmania</taxon>
    </lineage>
</organism>
<accession>A0AAW3B0W2</accession>
<dbReference type="Proteomes" id="UP001500131">
    <property type="component" value="Unassembled WGS sequence"/>
</dbReference>
<proteinExistence type="predicted"/>
<evidence type="ECO:0000313" key="2">
    <source>
        <dbReference type="EMBL" id="KAL0515381.1"/>
    </source>
</evidence>
<gene>
    <name evidence="2" type="ORF">Q4I31_000559</name>
</gene>